<dbReference type="EMBL" id="JANHOG010000138">
    <property type="protein sequence ID" value="KAJ3557699.1"/>
    <property type="molecule type" value="Genomic_DNA"/>
</dbReference>
<accession>A0ACC1TC42</accession>
<keyword evidence="2" id="KW-1185">Reference proteome</keyword>
<protein>
    <submittedName>
        <fullName evidence="1">Uncharacterized protein</fullName>
    </submittedName>
</protein>
<dbReference type="Proteomes" id="UP001148662">
    <property type="component" value="Unassembled WGS sequence"/>
</dbReference>
<sequence length="518" mass="56850">MRPPLEDFGSTPCQIGHTGIMAATVEDVLNIVFISLSVSGQLNIHLATIEHMLKLGPSDCPPLRIHLVSFDPAEKRAHAIAENASASRHSVIFHGLGELTLFSETSANGMIDRHGPARLLRGGGLKPYRYLAELFGYNPDHYIRAYERIVTILAVIKPKVDVVAVDTTMPMAMDACDTAGVKWGVLCPNSGLELFKHSQPHLEGLWKHPAPYSGLPFPVPVRLIPYNIALNISLVRILFTHPKVRALESRRVKAGIRGRIFDRHFEDLPFFICSSVMDMEFPHIPPPNVVFPGPILVPIPPLAADAYPDLAAFLDRKRTIVINLGSNFWYSQEDAAHMAEAIADAQERSEEKGGFQVLWKLNGKKSFQDLLGEKFGKEHDAVRIEEWIEPPTLALLQHPNVAAFVNHGGANSVHEAAFAGVPQILLPQWLDLYEYAVRTEWLGHGIYANKGAPAQIDPFQLSDAFIRVLSDGPGEEGTLMKAKAVELSKACKRGGGVETVARTLLKAAGIAQAGKSQQ</sequence>
<organism evidence="1 2">
    <name type="scientific">Phlebia brevispora</name>
    <dbReference type="NCBI Taxonomy" id="194682"/>
    <lineage>
        <taxon>Eukaryota</taxon>
        <taxon>Fungi</taxon>
        <taxon>Dikarya</taxon>
        <taxon>Basidiomycota</taxon>
        <taxon>Agaricomycotina</taxon>
        <taxon>Agaricomycetes</taxon>
        <taxon>Polyporales</taxon>
        <taxon>Meruliaceae</taxon>
        <taxon>Phlebia</taxon>
    </lineage>
</organism>
<gene>
    <name evidence="1" type="ORF">NM688_g1330</name>
</gene>
<reference evidence="1" key="1">
    <citation type="submission" date="2022-07" db="EMBL/GenBank/DDBJ databases">
        <title>Genome Sequence of Phlebia brevispora.</title>
        <authorList>
            <person name="Buettner E."/>
        </authorList>
    </citation>
    <scope>NUCLEOTIDE SEQUENCE</scope>
    <source>
        <strain evidence="1">MPL23</strain>
    </source>
</reference>
<evidence type="ECO:0000313" key="2">
    <source>
        <dbReference type="Proteomes" id="UP001148662"/>
    </source>
</evidence>
<name>A0ACC1TC42_9APHY</name>
<proteinExistence type="predicted"/>
<evidence type="ECO:0000313" key="1">
    <source>
        <dbReference type="EMBL" id="KAJ3557699.1"/>
    </source>
</evidence>
<comment type="caution">
    <text evidence="1">The sequence shown here is derived from an EMBL/GenBank/DDBJ whole genome shotgun (WGS) entry which is preliminary data.</text>
</comment>